<evidence type="ECO:0000313" key="3">
    <source>
        <dbReference type="Proteomes" id="UP000595070"/>
    </source>
</evidence>
<dbReference type="Gene3D" id="1.25.40.10">
    <property type="entry name" value="Tetratricopeptide repeat domain"/>
    <property type="match status" value="1"/>
</dbReference>
<dbReference type="Pfam" id="PF24323">
    <property type="entry name" value="DUF7494"/>
    <property type="match status" value="1"/>
</dbReference>
<gene>
    <name evidence="2" type="ORF">IMC75_02465</name>
</gene>
<dbReference type="RefSeq" id="WP_049984606.1">
    <property type="nucleotide sequence ID" value="NZ_CP063079.1"/>
</dbReference>
<dbReference type="SUPFAM" id="SSF48452">
    <property type="entry name" value="TPR-like"/>
    <property type="match status" value="1"/>
</dbReference>
<name>A0ABX6TZA3_9BACT</name>
<keyword evidence="3" id="KW-1185">Reference proteome</keyword>
<keyword evidence="2" id="KW-0282">Flagellum</keyword>
<evidence type="ECO:0000259" key="1">
    <source>
        <dbReference type="Pfam" id="PF24323"/>
    </source>
</evidence>
<dbReference type="EMBL" id="CP063079">
    <property type="protein sequence ID" value="QOQ89359.1"/>
    <property type="molecule type" value="Genomic_DNA"/>
</dbReference>
<keyword evidence="2" id="KW-0966">Cell projection</keyword>
<dbReference type="InterPro" id="IPR011990">
    <property type="entry name" value="TPR-like_helical_dom_sf"/>
</dbReference>
<feature type="domain" description="DUF7494" evidence="1">
    <location>
        <begin position="18"/>
        <end position="130"/>
    </location>
</feature>
<dbReference type="Proteomes" id="UP000595070">
    <property type="component" value="Chromosome"/>
</dbReference>
<dbReference type="InterPro" id="IPR055917">
    <property type="entry name" value="DUF7494"/>
</dbReference>
<protein>
    <submittedName>
        <fullName evidence="2">Paralysed flagella protein</fullName>
    </submittedName>
</protein>
<organism evidence="2 3">
    <name type="scientific">Campylobacter peloridis</name>
    <dbReference type="NCBI Taxonomy" id="488546"/>
    <lineage>
        <taxon>Bacteria</taxon>
        <taxon>Pseudomonadati</taxon>
        <taxon>Campylobacterota</taxon>
        <taxon>Epsilonproteobacteria</taxon>
        <taxon>Campylobacterales</taxon>
        <taxon>Campylobacteraceae</taxon>
        <taxon>Campylobacter</taxon>
    </lineage>
</organism>
<sequence length="787" mass="93237">MIRILFVFFFSINFAFAFEILVNKGEEHNRPFTLLHLKDEKKFTCESILEFEKQHYECKILGLTNMQFQDKEFEDFSISFEKQPTYLKVKIKPKIMSKMFNYSQEIFDSKEIQDQRNIQANHFVFIFSKDLRQYKSNDGLDFNIYFNKALMPSIGALDLNSNPIDVSKSADVNAYLNIKKEYDAKKYDQVLRDSQNAINRYQGSVFMGEFELYKLRAQNQIYTYALDKDQQVLEQMLDDAKKWTRTYVNDKDFTEVMYIMMRIYIGLSQRSNVEYIIQTLSNEHKGDKFSTMALLDYADYLYNLGKKNTATNIYQEVYYSTDNTNLASRAALFLAKNYLEQKNPKQAKELINKILSSNPDFFMHDLDNSLLLAKALDYNKIYDLSAKIYEYIFSKLTKVDKEYEKVLKDLAFSLINAKEYIKAQKYLDLYTEEFPLGEYVSLIKEAQDKNFLYLKNADANTLHQKYEEIMNKYAGEISSKALFDNVKLYFKEKNYDKVVSYKNDIEKYSNKEIKNILEQSAIYVLSDKLKKDECIDAVKLYDEFKNYSIGNKITNKKQMLQCFKRTTRIEEAKNYIAENEKDDLIFYKLQRADLALKDKQYNVVLKMVNDILNTRAIITNEEKFEANYLKFFAQLKLQDYNAMIQTLQRLERFDMNYRMVELYYEFLRYCEQNNLLTNILTYAPKAIDYQNLKGVNLFTPDLEFIYIKALQQAKQLDKALALFKDLLANPLKNDERARVFYTQSSIYEDLNQTQNQKQSLQKCLDLNATSSWQNLCKEKMQILDTQP</sequence>
<reference evidence="2 3" key="1">
    <citation type="submission" date="2020-10" db="EMBL/GenBank/DDBJ databases">
        <title>Campylobacter and Helicobacter PacBio genomes.</title>
        <authorList>
            <person name="Lane C."/>
        </authorList>
    </citation>
    <scope>NUCLEOTIDE SEQUENCE [LARGE SCALE GENOMIC DNA]</scope>
    <source>
        <strain evidence="2 3">2016D-0074</strain>
    </source>
</reference>
<keyword evidence="2" id="KW-0969">Cilium</keyword>
<accession>A0ABX6TZA3</accession>
<proteinExistence type="predicted"/>
<evidence type="ECO:0000313" key="2">
    <source>
        <dbReference type="EMBL" id="QOQ89359.1"/>
    </source>
</evidence>